<gene>
    <name evidence="3" type="ORF">NAEGRDRAFT_74749</name>
</gene>
<keyword evidence="2" id="KW-0732">Signal</keyword>
<keyword evidence="4" id="KW-1185">Reference proteome</keyword>
<evidence type="ECO:0000256" key="2">
    <source>
        <dbReference type="SAM" id="SignalP"/>
    </source>
</evidence>
<dbReference type="GeneID" id="8863153"/>
<accession>D2W066</accession>
<organism evidence="4">
    <name type="scientific">Naegleria gruberi</name>
    <name type="common">Amoeba</name>
    <dbReference type="NCBI Taxonomy" id="5762"/>
    <lineage>
        <taxon>Eukaryota</taxon>
        <taxon>Discoba</taxon>
        <taxon>Heterolobosea</taxon>
        <taxon>Tetramitia</taxon>
        <taxon>Eutetramitia</taxon>
        <taxon>Vahlkampfiidae</taxon>
        <taxon>Naegleria</taxon>
    </lineage>
</organism>
<evidence type="ECO:0000313" key="3">
    <source>
        <dbReference type="EMBL" id="EFC37518.1"/>
    </source>
</evidence>
<dbReference type="RefSeq" id="XP_002670262.1">
    <property type="nucleotide sequence ID" value="XM_002670216.1"/>
</dbReference>
<evidence type="ECO:0000256" key="1">
    <source>
        <dbReference type="SAM" id="Phobius"/>
    </source>
</evidence>
<feature type="transmembrane region" description="Helical" evidence="1">
    <location>
        <begin position="71"/>
        <end position="93"/>
    </location>
</feature>
<name>D2W066_NAEGR</name>
<dbReference type="AlphaFoldDB" id="D2W066"/>
<proteinExistence type="predicted"/>
<keyword evidence="1" id="KW-1133">Transmembrane helix</keyword>
<dbReference type="KEGG" id="ngr:NAEGRDRAFT_74749"/>
<keyword evidence="1" id="KW-0812">Transmembrane</keyword>
<dbReference type="Proteomes" id="UP000006671">
    <property type="component" value="Unassembled WGS sequence"/>
</dbReference>
<feature type="transmembrane region" description="Helical" evidence="1">
    <location>
        <begin position="274"/>
        <end position="292"/>
    </location>
</feature>
<dbReference type="VEuPathDB" id="AmoebaDB:NAEGRDRAFT_74749"/>
<keyword evidence="1" id="KW-0472">Membrane</keyword>
<evidence type="ECO:0000313" key="4">
    <source>
        <dbReference type="Proteomes" id="UP000006671"/>
    </source>
</evidence>
<feature type="transmembrane region" description="Helical" evidence="1">
    <location>
        <begin position="346"/>
        <end position="368"/>
    </location>
</feature>
<dbReference type="EMBL" id="GG738917">
    <property type="protein sequence ID" value="EFC37518.1"/>
    <property type="molecule type" value="Genomic_DNA"/>
</dbReference>
<dbReference type="InParanoid" id="D2W066"/>
<protein>
    <submittedName>
        <fullName evidence="3">Predicted protein</fullName>
    </submittedName>
</protein>
<feature type="chain" id="PRO_5003038919" evidence="2">
    <location>
        <begin position="23"/>
        <end position="376"/>
    </location>
</feature>
<feature type="signal peptide" evidence="2">
    <location>
        <begin position="1"/>
        <end position="22"/>
    </location>
</feature>
<reference evidence="3 4" key="1">
    <citation type="journal article" date="2010" name="Cell">
        <title>The genome of Naegleria gruberi illuminates early eukaryotic versatility.</title>
        <authorList>
            <person name="Fritz-Laylin L.K."/>
            <person name="Prochnik S.E."/>
            <person name="Ginger M.L."/>
            <person name="Dacks J.B."/>
            <person name="Carpenter M.L."/>
            <person name="Field M.C."/>
            <person name="Kuo A."/>
            <person name="Paredez A."/>
            <person name="Chapman J."/>
            <person name="Pham J."/>
            <person name="Shu S."/>
            <person name="Neupane R."/>
            <person name="Cipriano M."/>
            <person name="Mancuso J."/>
            <person name="Tu H."/>
            <person name="Salamov A."/>
            <person name="Lindquist E."/>
            <person name="Shapiro H."/>
            <person name="Lucas S."/>
            <person name="Grigoriev I.V."/>
            <person name="Cande W.Z."/>
            <person name="Fulton C."/>
            <person name="Rokhsar D.S."/>
            <person name="Dawson S.C."/>
        </authorList>
    </citation>
    <scope>NUCLEOTIDE SEQUENCE [LARGE SCALE GENOMIC DNA]</scope>
    <source>
        <strain evidence="3 4">NEG-M</strain>
    </source>
</reference>
<sequence length="376" mass="42693">MSKVCLLVFFVVLAGLVCCVQGAIHLLPPQSSSSTSFSTISTRNVNQNVGPSGNTNYINLTGVIAGSISGLVFLVVILPTIVACSLMCVLVCVTEEKVEERELESQNPFNLPSSVISGEFVNGTTLYDVNYADCAVFLFWVVTWLFRKLTCGIFDSLLILRSTRFRVRKMLVGNRRLDLDISDNCCHIPFLHYLNSALNVYTCGLWRVFGLTHRFYYRKIDDRIFWKPIESSSQPNQAIQWVGFDEKPGKHQFTWFSIYCGWKTELMYWFLKRIVNVFTLFFGDAFIEAWYLREKIKYAKFGGKGSFAVIQNGQPTSFISGSPMNLTFHSILDGCSYLGRLLLYRFLWIITCGLFGCCSGESFILSYIDAHLVLNR</sequence>